<name>A0A8J3H0F3_9RHOB</name>
<proteinExistence type="predicted"/>
<dbReference type="InterPro" id="IPR031009">
    <property type="entry name" value="Tcm_partner"/>
</dbReference>
<organism evidence="1 2">
    <name type="scientific">Seohaeicola zhoushanensis</name>
    <dbReference type="NCBI Taxonomy" id="1569283"/>
    <lineage>
        <taxon>Bacteria</taxon>
        <taxon>Pseudomonadati</taxon>
        <taxon>Pseudomonadota</taxon>
        <taxon>Alphaproteobacteria</taxon>
        <taxon>Rhodobacterales</taxon>
        <taxon>Roseobacteraceae</taxon>
        <taxon>Seohaeicola</taxon>
    </lineage>
</organism>
<evidence type="ECO:0000313" key="2">
    <source>
        <dbReference type="Proteomes" id="UP000626220"/>
    </source>
</evidence>
<dbReference type="EMBL" id="BNCJ01000020">
    <property type="protein sequence ID" value="GHF67613.1"/>
    <property type="molecule type" value="Genomic_DNA"/>
</dbReference>
<reference evidence="1" key="1">
    <citation type="journal article" date="2014" name="Int. J. Syst. Evol. Microbiol.">
        <title>Complete genome sequence of Corynebacterium casei LMG S-19264T (=DSM 44701T), isolated from a smear-ripened cheese.</title>
        <authorList>
            <consortium name="US DOE Joint Genome Institute (JGI-PGF)"/>
            <person name="Walter F."/>
            <person name="Albersmeier A."/>
            <person name="Kalinowski J."/>
            <person name="Ruckert C."/>
        </authorList>
    </citation>
    <scope>NUCLEOTIDE SEQUENCE</scope>
    <source>
        <strain evidence="1">KCTC 42650</strain>
    </source>
</reference>
<dbReference type="AlphaFoldDB" id="A0A8J3H0F3"/>
<comment type="caution">
    <text evidence="1">The sequence shown here is derived from an EMBL/GenBank/DDBJ whole genome shotgun (WGS) entry which is preliminary data.</text>
</comment>
<protein>
    <submittedName>
        <fullName evidence="1">Uncharacterized protein</fullName>
    </submittedName>
</protein>
<reference evidence="1" key="2">
    <citation type="submission" date="2020-09" db="EMBL/GenBank/DDBJ databases">
        <authorList>
            <person name="Sun Q."/>
            <person name="Kim S."/>
        </authorList>
    </citation>
    <scope>NUCLEOTIDE SEQUENCE</scope>
    <source>
        <strain evidence="1">KCTC 42650</strain>
    </source>
</reference>
<evidence type="ECO:0000313" key="1">
    <source>
        <dbReference type="EMBL" id="GHF67613.1"/>
    </source>
</evidence>
<sequence>MAGDFNETVKIILKSHRLTRSAAIFALLDQRNTECHWETVRALAKRAGKLKIELLYFLGTAWLHRSLKTSKSAERLGEIDRWWGGDGWRDIVELSQIEIVQAVTERFRQELGYKFVKPFPIYQREAGKKVAFYLIHASDHPEAPKLMLRAYKKICGDRSGAPSDSQGDLFE</sequence>
<dbReference type="Proteomes" id="UP000626220">
    <property type="component" value="Unassembled WGS sequence"/>
</dbReference>
<accession>A0A8J3H0F3</accession>
<dbReference type="NCBIfam" id="TIGR04474">
    <property type="entry name" value="tcm_partner"/>
    <property type="match status" value="1"/>
</dbReference>
<keyword evidence="2" id="KW-1185">Reference proteome</keyword>
<gene>
    <name evidence="1" type="ORF">GCM10017056_43470</name>
</gene>